<dbReference type="EMBL" id="JARQWQ010000019">
    <property type="protein sequence ID" value="KAK2565510.1"/>
    <property type="molecule type" value="Genomic_DNA"/>
</dbReference>
<proteinExistence type="predicted"/>
<dbReference type="InterPro" id="IPR012337">
    <property type="entry name" value="RNaseH-like_sf"/>
</dbReference>
<dbReference type="Pfam" id="PF17921">
    <property type="entry name" value="Integrase_H2C2"/>
    <property type="match status" value="1"/>
</dbReference>
<reference evidence="2" key="1">
    <citation type="journal article" date="2023" name="G3 (Bethesda)">
        <title>Whole genome assembly and annotation of the endangered Caribbean coral Acropora cervicornis.</title>
        <authorList>
            <person name="Selwyn J.D."/>
            <person name="Vollmer S.V."/>
        </authorList>
    </citation>
    <scope>NUCLEOTIDE SEQUENCE</scope>
    <source>
        <strain evidence="2">K2</strain>
    </source>
</reference>
<dbReference type="Proteomes" id="UP001249851">
    <property type="component" value="Unassembled WGS sequence"/>
</dbReference>
<dbReference type="GO" id="GO:0015074">
    <property type="term" value="P:DNA integration"/>
    <property type="evidence" value="ECO:0007669"/>
    <property type="project" value="InterPro"/>
</dbReference>
<evidence type="ECO:0000259" key="1">
    <source>
        <dbReference type="PROSITE" id="PS50994"/>
    </source>
</evidence>
<dbReference type="InterPro" id="IPR040676">
    <property type="entry name" value="DUF5641"/>
</dbReference>
<dbReference type="InterPro" id="IPR041588">
    <property type="entry name" value="Integrase_H2C2"/>
</dbReference>
<reference evidence="2" key="2">
    <citation type="journal article" date="2023" name="Science">
        <title>Genomic signatures of disease resistance in endangered staghorn corals.</title>
        <authorList>
            <person name="Vollmer S.V."/>
            <person name="Selwyn J.D."/>
            <person name="Despard B.A."/>
            <person name="Roesel C.L."/>
        </authorList>
    </citation>
    <scope>NUCLEOTIDE SEQUENCE</scope>
    <source>
        <strain evidence="2">K2</strain>
    </source>
</reference>
<dbReference type="PROSITE" id="PS50994">
    <property type="entry name" value="INTEGRASE"/>
    <property type="match status" value="1"/>
</dbReference>
<dbReference type="InterPro" id="IPR001584">
    <property type="entry name" value="Integrase_cat-core"/>
</dbReference>
<comment type="caution">
    <text evidence="2">The sequence shown here is derived from an EMBL/GenBank/DDBJ whole genome shotgun (WGS) entry which is preliminary data.</text>
</comment>
<evidence type="ECO:0000313" key="3">
    <source>
        <dbReference type="Proteomes" id="UP001249851"/>
    </source>
</evidence>
<sequence length="519" mass="60238">MLYSAEKERDEWDTLLDRSKLWRTLRVTAWALRFKHNSLTKRHKTKKRTGPLTTEELSYAKDQWIRKEQAGVQPDVKSPDWKLVTEENTGIFKCKGRIPGYQPTYIEGGVFADKLIRHIHEKTNHLGVTSTMAAVREEWWIPQLRSKVKKIVNSCYLCKVFSTRPYGPTETAALPPFRTECGRPFETTGIDFAGPLSYKISKKEQGKCHILIFTCATSRAVHLEMTNSQTAEEFQRKLNGFITRRTRPKRIVSDNAAVFKTTAAWIRKIRKSEELQDFLAQQQITWQFNLSRSPWGGGLYERLIKEVKRTLYKTMGRTHLEYAQVEAVVMDIERHLNNRPLTYMESETGEEQVLTPNAIMWGQEVYTIEDIELDGDEVTKLQVRLNEKRQHVWQRWKKEYVHGLMESHRIKRGESDYPEIGEIVLVIGDEKNRGEWKKGRVLRHIRGRDGVVRGVGLLHRGNQIQRPLQLVCPLEIRSRLGHEGNTEELAETRVQGRTIERRRAAVDAGAKIRLIAADD</sequence>
<evidence type="ECO:0000313" key="2">
    <source>
        <dbReference type="EMBL" id="KAK2565510.1"/>
    </source>
</evidence>
<gene>
    <name evidence="2" type="ORF">P5673_010593</name>
</gene>
<dbReference type="Pfam" id="PF18701">
    <property type="entry name" value="DUF5641"/>
    <property type="match status" value="1"/>
</dbReference>
<dbReference type="InterPro" id="IPR036397">
    <property type="entry name" value="RNaseH_sf"/>
</dbReference>
<dbReference type="PANTHER" id="PTHR47331">
    <property type="entry name" value="PHD-TYPE DOMAIN-CONTAINING PROTEIN"/>
    <property type="match status" value="1"/>
</dbReference>
<accession>A0AAD9QR08</accession>
<dbReference type="SUPFAM" id="SSF53098">
    <property type="entry name" value="Ribonuclease H-like"/>
    <property type="match status" value="1"/>
</dbReference>
<dbReference type="Gene3D" id="3.30.420.10">
    <property type="entry name" value="Ribonuclease H-like superfamily/Ribonuclease H"/>
    <property type="match status" value="1"/>
</dbReference>
<keyword evidence="3" id="KW-1185">Reference proteome</keyword>
<protein>
    <submittedName>
        <fullName evidence="2">Pro-Pol polyprotein</fullName>
    </submittedName>
</protein>
<dbReference type="AlphaFoldDB" id="A0AAD9QR08"/>
<dbReference type="Gene3D" id="1.10.340.70">
    <property type="match status" value="1"/>
</dbReference>
<feature type="domain" description="Integrase catalytic" evidence="1">
    <location>
        <begin position="180"/>
        <end position="364"/>
    </location>
</feature>
<name>A0AAD9QR08_ACRCE</name>
<dbReference type="GO" id="GO:0003676">
    <property type="term" value="F:nucleic acid binding"/>
    <property type="evidence" value="ECO:0007669"/>
    <property type="project" value="InterPro"/>
</dbReference>
<organism evidence="2 3">
    <name type="scientific">Acropora cervicornis</name>
    <name type="common">Staghorn coral</name>
    <dbReference type="NCBI Taxonomy" id="6130"/>
    <lineage>
        <taxon>Eukaryota</taxon>
        <taxon>Metazoa</taxon>
        <taxon>Cnidaria</taxon>
        <taxon>Anthozoa</taxon>
        <taxon>Hexacorallia</taxon>
        <taxon>Scleractinia</taxon>
        <taxon>Astrocoeniina</taxon>
        <taxon>Acroporidae</taxon>
        <taxon>Acropora</taxon>
    </lineage>
</organism>